<reference evidence="1" key="1">
    <citation type="submission" date="2017-04" db="EMBL/GenBank/DDBJ databases">
        <authorList>
            <person name="Varghese N."/>
            <person name="Submissions S."/>
        </authorList>
    </citation>
    <scope>NUCLEOTIDE SEQUENCE</scope>
    <source>
        <strain evidence="1">WTE2008</strain>
    </source>
</reference>
<sequence>MTKKIVSLFLALALLAAVPAFAEPTEIDGISDRNIKINRAGLNPSADDVIGEGFSPTTGRALDEIEAPDGFLGVSVTGQYQPIMVQISNSGNGVGVSKSGKLYIVAPVNGSYSDVVYEAPQKKGGNETRMSMIFSDTIPDYVGFVRSTRLTHCRIRQEWDCAYCTSGYSSADVPEEWRKLGVRNPAGATPDDIGLAYVGDYPKAWKDYVWRLSGIDSANSELFMPADIVKNIVPKDHVPANHTWLFSDDLPEGGDSGSIVYVTWGNKYETDSRLEYDSSLNAYIRYVNVEKLGDVPYKDTVLVNPEIKKVRNSEGETVKKVVAESRNENELITFNNIIVQGIGMHWIDSLRPDPELTGTGNADYFMGGKHYRGVWERTDINSRTVFYGEDGNEIKLQKGRTLIILMPYVEGSGSRKMTKSEKYSVKYE</sequence>
<keyword evidence="2" id="KW-1185">Reference proteome</keyword>
<comment type="caution">
    <text evidence="1">The sequence shown here is derived from an EMBL/GenBank/DDBJ whole genome shotgun (WGS) entry which is preliminary data.</text>
</comment>
<dbReference type="EMBL" id="FWXZ01000002">
    <property type="protein sequence ID" value="SMC58227.1"/>
    <property type="molecule type" value="Genomic_DNA"/>
</dbReference>
<evidence type="ECO:0000313" key="1">
    <source>
        <dbReference type="EMBL" id="SMC58227.1"/>
    </source>
</evidence>
<gene>
    <name evidence="1" type="ORF">SAMN06297397_1534</name>
</gene>
<evidence type="ECO:0000313" key="2">
    <source>
        <dbReference type="Proteomes" id="UP000192328"/>
    </source>
</evidence>
<organism evidence="1 2">
    <name type="scientific">Aristaeella lactis</name>
    <dbReference type="NCBI Taxonomy" id="3046383"/>
    <lineage>
        <taxon>Bacteria</taxon>
        <taxon>Bacillati</taxon>
        <taxon>Bacillota</taxon>
        <taxon>Clostridia</taxon>
        <taxon>Eubacteriales</taxon>
        <taxon>Aristaeellaceae</taxon>
        <taxon>Aristaeella</taxon>
    </lineage>
</organism>
<dbReference type="Proteomes" id="UP000192328">
    <property type="component" value="Unassembled WGS sequence"/>
</dbReference>
<proteinExistence type="predicted"/>
<protein>
    <submittedName>
        <fullName evidence="1">Uncharacterized protein</fullName>
    </submittedName>
</protein>
<name>A0AC61PL52_9FIRM</name>
<accession>A0AC61PL52</accession>